<evidence type="ECO:0000313" key="2">
    <source>
        <dbReference type="Proteomes" id="UP000826195"/>
    </source>
</evidence>
<organism evidence="1 2">
    <name type="scientific">Cotesia glomerata</name>
    <name type="common">Lepidopteran parasitic wasp</name>
    <name type="synonym">Apanteles glomeratus</name>
    <dbReference type="NCBI Taxonomy" id="32391"/>
    <lineage>
        <taxon>Eukaryota</taxon>
        <taxon>Metazoa</taxon>
        <taxon>Ecdysozoa</taxon>
        <taxon>Arthropoda</taxon>
        <taxon>Hexapoda</taxon>
        <taxon>Insecta</taxon>
        <taxon>Pterygota</taxon>
        <taxon>Neoptera</taxon>
        <taxon>Endopterygota</taxon>
        <taxon>Hymenoptera</taxon>
        <taxon>Apocrita</taxon>
        <taxon>Ichneumonoidea</taxon>
        <taxon>Braconidae</taxon>
        <taxon>Microgastrinae</taxon>
        <taxon>Cotesia</taxon>
    </lineage>
</organism>
<dbReference type="Proteomes" id="UP000826195">
    <property type="component" value="Unassembled WGS sequence"/>
</dbReference>
<gene>
    <name evidence="1" type="ORF">KQX54_020808</name>
</gene>
<dbReference type="EMBL" id="JAHXZJ010002609">
    <property type="protein sequence ID" value="KAH0541018.1"/>
    <property type="molecule type" value="Genomic_DNA"/>
</dbReference>
<evidence type="ECO:0000313" key="1">
    <source>
        <dbReference type="EMBL" id="KAH0541018.1"/>
    </source>
</evidence>
<comment type="caution">
    <text evidence="1">The sequence shown here is derived from an EMBL/GenBank/DDBJ whole genome shotgun (WGS) entry which is preliminary data.</text>
</comment>
<dbReference type="AlphaFoldDB" id="A0AAV7I1X1"/>
<proteinExistence type="predicted"/>
<name>A0AAV7I1X1_COTGL</name>
<reference evidence="1 2" key="1">
    <citation type="journal article" date="2021" name="J. Hered.">
        <title>A chromosome-level genome assembly of the parasitoid wasp, Cotesia glomerata (Hymenoptera: Braconidae).</title>
        <authorList>
            <person name="Pinto B.J."/>
            <person name="Weis J.J."/>
            <person name="Gamble T."/>
            <person name="Ode P.J."/>
            <person name="Paul R."/>
            <person name="Zaspel J.M."/>
        </authorList>
    </citation>
    <scope>NUCLEOTIDE SEQUENCE [LARGE SCALE GENOMIC DNA]</scope>
    <source>
        <strain evidence="1">CgM1</strain>
    </source>
</reference>
<protein>
    <submittedName>
        <fullName evidence="1">Uncharacterized protein</fullName>
    </submittedName>
</protein>
<accession>A0AAV7I1X1</accession>
<sequence length="222" mass="25388">MRGSDRNQDDSRLTVTATLPSIPLAKSEILRIDVILLELYSNAQIYRNFHKILPKIDLSESQQQNTLRRVALIIRIAFQEKKDTDTASAAATIKDREISIYALSLTGDQEQQTLVLLSGPVCLRKRKRRADDEYVWIWAVDEPLNYPQNPSAVSSIHLSILHRVLASFPFAWVCLDSPTPFVCFCTSQYMHNTRTRRWIMYIAVLSCRGIPEHLRSLPEACS</sequence>
<keyword evidence="2" id="KW-1185">Reference proteome</keyword>